<feature type="region of interest" description="Disordered" evidence="1">
    <location>
        <begin position="1"/>
        <end position="186"/>
    </location>
</feature>
<dbReference type="RefSeq" id="XP_018268431.1">
    <property type="nucleotide sequence ID" value="XM_018414867.1"/>
</dbReference>
<reference evidence="2 3" key="1">
    <citation type="journal article" date="2015" name="Front. Microbiol.">
        <title>Genome sequence of the plant growth promoting endophytic yeast Rhodotorula graminis WP1.</title>
        <authorList>
            <person name="Firrincieli A."/>
            <person name="Otillar R."/>
            <person name="Salamov A."/>
            <person name="Schmutz J."/>
            <person name="Khan Z."/>
            <person name="Redman R.S."/>
            <person name="Fleck N.D."/>
            <person name="Lindquist E."/>
            <person name="Grigoriev I.V."/>
            <person name="Doty S.L."/>
        </authorList>
    </citation>
    <scope>NUCLEOTIDE SEQUENCE [LARGE SCALE GENOMIC DNA]</scope>
    <source>
        <strain evidence="2 3">WP1</strain>
    </source>
</reference>
<feature type="compositionally biased region" description="Polar residues" evidence="1">
    <location>
        <begin position="44"/>
        <end position="56"/>
    </location>
</feature>
<feature type="region of interest" description="Disordered" evidence="1">
    <location>
        <begin position="317"/>
        <end position="376"/>
    </location>
</feature>
<dbReference type="Proteomes" id="UP000053890">
    <property type="component" value="Unassembled WGS sequence"/>
</dbReference>
<feature type="compositionally biased region" description="Low complexity" evidence="1">
    <location>
        <begin position="88"/>
        <end position="101"/>
    </location>
</feature>
<accession>A0A0P9EL02</accession>
<sequence length="640" mass="68368">MSSSAYSRSADLGRASPAHRAAQQSAELRPPRARSDQPAVNRATAPSTGSSRTPSSLFAALYPPRVRSAAAPAETTSSHLGSLPPPTASASTPPRRSRIPSRLPPVNVPAPSAPPSALPRPPPAASPPTLSSSSTAPPSSSTSLRRGARSPPLPASSRLPGPRRGGSESASASSASHGLPPSRAVGRSRLFALSLERVAEQGIPKMSTTSPSTVKCEAGGAAHAPGLLSMASAGHARGPDAPRAAPTGPGGPSRRAVAQVEALEPVETGGSLAQPAPRPSRSTGNGGGPSALERAISSSIAPPVLLSIKGASQAELSVGTGTRLKRERSPSPSSEPVKRFRAASNQLARPAPPPAPSRRALSTQGPRWASSAPLSQDQIDPMWNDCTFADFAPFLHDEHVEPAFFHGFYEDQIELLRACAPVADWHPDPARLGARMTRLPPLAAQVGARQPSRRAIRAAVGPLRSAPGYNELDDKARRVWKWLAKVVGWVWVGGGSATPDEVSYVARTAPKPVMLIFRRLAHVLALRELVDRAYEQLKAHLDRRRRAFTATAREAAALVLVEWLLRTGPASPQVDRRALFFGRADGRVRRDDEGERPWVRWLMRADRGDRCSEHRLDDWERDVLEREGREWGIQERRQAR</sequence>
<proteinExistence type="predicted"/>
<name>A0A0P9EL02_RHOGW</name>
<feature type="compositionally biased region" description="Low complexity" evidence="1">
    <location>
        <begin position="155"/>
        <end position="182"/>
    </location>
</feature>
<protein>
    <submittedName>
        <fullName evidence="2">Uncharacterized protein</fullName>
    </submittedName>
</protein>
<gene>
    <name evidence="2" type="ORF">RHOBADRAFT_46833</name>
</gene>
<feature type="region of interest" description="Disordered" evidence="1">
    <location>
        <begin position="200"/>
        <end position="293"/>
    </location>
</feature>
<feature type="compositionally biased region" description="Low complexity" evidence="1">
    <location>
        <begin position="233"/>
        <end position="256"/>
    </location>
</feature>
<dbReference type="EMBL" id="KQ474087">
    <property type="protein sequence ID" value="KPV72382.1"/>
    <property type="molecule type" value="Genomic_DNA"/>
</dbReference>
<dbReference type="AlphaFoldDB" id="A0A0P9EL02"/>
<feature type="compositionally biased region" description="Pro residues" evidence="1">
    <location>
        <begin position="102"/>
        <end position="126"/>
    </location>
</feature>
<keyword evidence="3" id="KW-1185">Reference proteome</keyword>
<evidence type="ECO:0000256" key="1">
    <source>
        <dbReference type="SAM" id="MobiDB-lite"/>
    </source>
</evidence>
<organism evidence="2 3">
    <name type="scientific">Rhodotorula graminis (strain WP1)</name>
    <dbReference type="NCBI Taxonomy" id="578459"/>
    <lineage>
        <taxon>Eukaryota</taxon>
        <taxon>Fungi</taxon>
        <taxon>Dikarya</taxon>
        <taxon>Basidiomycota</taxon>
        <taxon>Pucciniomycotina</taxon>
        <taxon>Microbotryomycetes</taxon>
        <taxon>Sporidiobolales</taxon>
        <taxon>Sporidiobolaceae</taxon>
        <taxon>Rhodotorula</taxon>
    </lineage>
</organism>
<dbReference type="GeneID" id="28975315"/>
<evidence type="ECO:0000313" key="3">
    <source>
        <dbReference type="Proteomes" id="UP000053890"/>
    </source>
</evidence>
<evidence type="ECO:0000313" key="2">
    <source>
        <dbReference type="EMBL" id="KPV72382.1"/>
    </source>
</evidence>
<feature type="compositionally biased region" description="Low complexity" evidence="1">
    <location>
        <begin position="127"/>
        <end position="145"/>
    </location>
</feature>